<proteinExistence type="predicted"/>
<reference evidence="1 2" key="1">
    <citation type="submission" date="2023-06" db="EMBL/GenBank/DDBJ databases">
        <title>Antibody response to the Sneathia vaginalis cytopathogenic toxin A during pregnancy.</title>
        <authorList>
            <person name="Mccoy Z.T."/>
            <person name="Serrano M.G."/>
            <person name="Spaine K."/>
            <person name="Edwards D.J."/>
            <person name="Buck G.A."/>
            <person name="Jefferson K."/>
        </authorList>
    </citation>
    <scope>NUCLEOTIDE SEQUENCE [LARGE SCALE GENOMIC DNA]</scope>
    <source>
        <strain evidence="1 2">CCUG 42621</strain>
    </source>
</reference>
<gene>
    <name evidence="1" type="ORF">QQA45_03215</name>
</gene>
<keyword evidence="2" id="KW-1185">Reference proteome</keyword>
<comment type="caution">
    <text evidence="1">The sequence shown here is derived from an EMBL/GenBank/DDBJ whole genome shotgun (WGS) entry which is preliminary data.</text>
</comment>
<evidence type="ECO:0000313" key="1">
    <source>
        <dbReference type="EMBL" id="MDK9580525.1"/>
    </source>
</evidence>
<protein>
    <submittedName>
        <fullName evidence="1">Uncharacterized protein</fullName>
    </submittedName>
</protein>
<dbReference type="EMBL" id="JASSPP010000004">
    <property type="protein sequence ID" value="MDK9580525.1"/>
    <property type="molecule type" value="Genomic_DNA"/>
</dbReference>
<evidence type="ECO:0000313" key="2">
    <source>
        <dbReference type="Proteomes" id="UP001225134"/>
    </source>
</evidence>
<organism evidence="1 2">
    <name type="scientific">Sneathia sanguinegens</name>
    <dbReference type="NCBI Taxonomy" id="40543"/>
    <lineage>
        <taxon>Bacteria</taxon>
        <taxon>Fusobacteriati</taxon>
        <taxon>Fusobacteriota</taxon>
        <taxon>Fusobacteriia</taxon>
        <taxon>Fusobacteriales</taxon>
        <taxon>Leptotrichiaceae</taxon>
        <taxon>Sneathia</taxon>
    </lineage>
</organism>
<accession>A0ABT7HKN0</accession>
<name>A0ABT7HKN0_9FUSO</name>
<dbReference type="Proteomes" id="UP001225134">
    <property type="component" value="Unassembled WGS sequence"/>
</dbReference>
<sequence length="137" mass="16284">MWFLMGRQFSTNYVKNDGAYFNIYFYDSDTEDAIQYLELRLVKLFKKMIEEDCLVYADNKSVKSIGGYEIVSVKSSRGYETLPLRRDKDYGIVTVRYRKKILGITLEVEERMKFVRDEVYYTSVTIGYKFINGDKYD</sequence>
<dbReference type="RefSeq" id="WP_285152840.1">
    <property type="nucleotide sequence ID" value="NZ_JASSPP010000004.1"/>
</dbReference>